<dbReference type="Proteomes" id="UP000292886">
    <property type="component" value="Chromosome"/>
</dbReference>
<dbReference type="AlphaFoldDB" id="A0A4P6YWG9"/>
<organism evidence="2 3">
    <name type="scientific">Periweissella cryptocerci</name>
    <dbReference type="NCBI Taxonomy" id="2506420"/>
    <lineage>
        <taxon>Bacteria</taxon>
        <taxon>Bacillati</taxon>
        <taxon>Bacillota</taxon>
        <taxon>Bacilli</taxon>
        <taxon>Lactobacillales</taxon>
        <taxon>Lactobacillaceae</taxon>
        <taxon>Periweissella</taxon>
    </lineage>
</organism>
<evidence type="ECO:0000313" key="2">
    <source>
        <dbReference type="EMBL" id="QBO37178.1"/>
    </source>
</evidence>
<reference evidence="3" key="1">
    <citation type="submission" date="2019-03" db="EMBL/GenBank/DDBJ databases">
        <title>Weissella sp. 26KH-42 Genome sequencing.</title>
        <authorList>
            <person name="Heo J."/>
            <person name="Kim S.-J."/>
            <person name="Kim J.-S."/>
            <person name="Hong S.-B."/>
            <person name="Kwon S.-W."/>
        </authorList>
    </citation>
    <scope>NUCLEOTIDE SEQUENCE [LARGE SCALE GENOMIC DNA]</scope>
    <source>
        <strain evidence="3">26KH-42</strain>
    </source>
</reference>
<keyword evidence="3" id="KW-1185">Reference proteome</keyword>
<sequence>MQKKGIIGIAVAIILLGGGTAGYYYHEQATQKSSTSLKAKTITLTDQRQADLNQFGFAFDKHTKGEIINNRLLVTVDSDKQGKFAVNFQVKTGYGFTSASIESKNVTIDQKLGGIAPTTIVTGQLTKSGLKEAKVSGVIKLRGIDKQATVLPMTLTVNNKSTSYQAKAQSNLELALGNTEAVAKVAKSKAGQADYNKQVAATAVTKQAKREQAMANSSKNDKKNNSANKNTTTTKSGSTGTVTAMMSRQGYTGIVVAMDNGGSKAVVMHGGASVSVGQHVSVSASAPTYETYTTKAGKTYSGYVSWGSVSPAGK</sequence>
<name>A0A4P6YWG9_9LACO</name>
<dbReference type="EMBL" id="CP037940">
    <property type="protein sequence ID" value="QBO37178.1"/>
    <property type="molecule type" value="Genomic_DNA"/>
</dbReference>
<gene>
    <name evidence="2" type="ORF">EQG49_12295</name>
</gene>
<dbReference type="KEGG" id="wei:EQG49_12295"/>
<evidence type="ECO:0000256" key="1">
    <source>
        <dbReference type="SAM" id="MobiDB-lite"/>
    </source>
</evidence>
<feature type="compositionally biased region" description="Low complexity" evidence="1">
    <location>
        <begin position="225"/>
        <end position="240"/>
    </location>
</feature>
<feature type="region of interest" description="Disordered" evidence="1">
    <location>
        <begin position="208"/>
        <end position="240"/>
    </location>
</feature>
<proteinExistence type="predicted"/>
<dbReference type="RefSeq" id="WP_133364255.1">
    <property type="nucleotide sequence ID" value="NZ_CP037940.1"/>
</dbReference>
<protein>
    <submittedName>
        <fullName evidence="2">Uncharacterized protein</fullName>
    </submittedName>
</protein>
<accession>A0A4P6YWG9</accession>
<evidence type="ECO:0000313" key="3">
    <source>
        <dbReference type="Proteomes" id="UP000292886"/>
    </source>
</evidence>